<organism evidence="2 3">
    <name type="scientific">Triticum urartu</name>
    <name type="common">Red wild einkorn</name>
    <name type="synonym">Crithodium urartu</name>
    <dbReference type="NCBI Taxonomy" id="4572"/>
    <lineage>
        <taxon>Eukaryota</taxon>
        <taxon>Viridiplantae</taxon>
        <taxon>Streptophyta</taxon>
        <taxon>Embryophyta</taxon>
        <taxon>Tracheophyta</taxon>
        <taxon>Spermatophyta</taxon>
        <taxon>Magnoliopsida</taxon>
        <taxon>Liliopsida</taxon>
        <taxon>Poales</taxon>
        <taxon>Poaceae</taxon>
        <taxon>BOP clade</taxon>
        <taxon>Pooideae</taxon>
        <taxon>Triticodae</taxon>
        <taxon>Triticeae</taxon>
        <taxon>Triticinae</taxon>
        <taxon>Triticum</taxon>
    </lineage>
</organism>
<evidence type="ECO:0000313" key="2">
    <source>
        <dbReference type="EnsemblPlants" id="TuG1812G0300001178.01.T01.cds318711"/>
    </source>
</evidence>
<sequence>MMSVKLNTAGVLLSKVIITFRSSLFCHDTPARLEFISLSSYSCGTAYLSCCFSLHTLDSLGITELMVPFICTYTETETETETETKRARARARESPETGRRGSGGW</sequence>
<evidence type="ECO:0000256" key="1">
    <source>
        <dbReference type="SAM" id="MobiDB-lite"/>
    </source>
</evidence>
<accession>A0A8R7TT32</accession>
<feature type="region of interest" description="Disordered" evidence="1">
    <location>
        <begin position="77"/>
        <end position="105"/>
    </location>
</feature>
<name>A0A8R7TT32_TRIUA</name>
<gene>
    <name evidence="2" type="primary">LOC125542896</name>
</gene>
<dbReference type="EnsemblPlants" id="TuG1812G0300001178.01.T01">
    <property type="protein sequence ID" value="TuG1812G0300001178.01.T01.cds318711"/>
    <property type="gene ID" value="TuG1812G0300001178.01"/>
</dbReference>
<reference evidence="2" key="3">
    <citation type="submission" date="2022-06" db="UniProtKB">
        <authorList>
            <consortium name="EnsemblPlants"/>
        </authorList>
    </citation>
    <scope>IDENTIFICATION</scope>
</reference>
<reference evidence="3" key="1">
    <citation type="journal article" date="2013" name="Nature">
        <title>Draft genome of the wheat A-genome progenitor Triticum urartu.</title>
        <authorList>
            <person name="Ling H.Q."/>
            <person name="Zhao S."/>
            <person name="Liu D."/>
            <person name="Wang J."/>
            <person name="Sun H."/>
            <person name="Zhang C."/>
            <person name="Fan H."/>
            <person name="Li D."/>
            <person name="Dong L."/>
            <person name="Tao Y."/>
            <person name="Gao C."/>
            <person name="Wu H."/>
            <person name="Li Y."/>
            <person name="Cui Y."/>
            <person name="Guo X."/>
            <person name="Zheng S."/>
            <person name="Wang B."/>
            <person name="Yu K."/>
            <person name="Liang Q."/>
            <person name="Yang W."/>
            <person name="Lou X."/>
            <person name="Chen J."/>
            <person name="Feng M."/>
            <person name="Jian J."/>
            <person name="Zhang X."/>
            <person name="Luo G."/>
            <person name="Jiang Y."/>
            <person name="Liu J."/>
            <person name="Wang Z."/>
            <person name="Sha Y."/>
            <person name="Zhang B."/>
            <person name="Wu H."/>
            <person name="Tang D."/>
            <person name="Shen Q."/>
            <person name="Xue P."/>
            <person name="Zou S."/>
            <person name="Wang X."/>
            <person name="Liu X."/>
            <person name="Wang F."/>
            <person name="Yang Y."/>
            <person name="An X."/>
            <person name="Dong Z."/>
            <person name="Zhang K."/>
            <person name="Zhang X."/>
            <person name="Luo M.C."/>
            <person name="Dvorak J."/>
            <person name="Tong Y."/>
            <person name="Wang J."/>
            <person name="Yang H."/>
            <person name="Li Z."/>
            <person name="Wang D."/>
            <person name="Zhang A."/>
            <person name="Wang J."/>
        </authorList>
    </citation>
    <scope>NUCLEOTIDE SEQUENCE</scope>
    <source>
        <strain evidence="3">cv. G1812</strain>
    </source>
</reference>
<dbReference type="AlphaFoldDB" id="A0A8R7TT32"/>
<dbReference type="Proteomes" id="UP000015106">
    <property type="component" value="Chromosome 3"/>
</dbReference>
<feature type="compositionally biased region" description="Basic and acidic residues" evidence="1">
    <location>
        <begin position="82"/>
        <end position="99"/>
    </location>
</feature>
<reference evidence="2" key="2">
    <citation type="submission" date="2018-03" db="EMBL/GenBank/DDBJ databases">
        <title>The Triticum urartu genome reveals the dynamic nature of wheat genome evolution.</title>
        <authorList>
            <person name="Ling H."/>
            <person name="Ma B."/>
            <person name="Shi X."/>
            <person name="Liu H."/>
            <person name="Dong L."/>
            <person name="Sun H."/>
            <person name="Cao Y."/>
            <person name="Gao Q."/>
            <person name="Zheng S."/>
            <person name="Li Y."/>
            <person name="Yu Y."/>
            <person name="Du H."/>
            <person name="Qi M."/>
            <person name="Li Y."/>
            <person name="Yu H."/>
            <person name="Cui Y."/>
            <person name="Wang N."/>
            <person name="Chen C."/>
            <person name="Wu H."/>
            <person name="Zhao Y."/>
            <person name="Zhang J."/>
            <person name="Li Y."/>
            <person name="Zhou W."/>
            <person name="Zhang B."/>
            <person name="Hu W."/>
            <person name="Eijk M."/>
            <person name="Tang J."/>
            <person name="Witsenboer H."/>
            <person name="Zhao S."/>
            <person name="Li Z."/>
            <person name="Zhang A."/>
            <person name="Wang D."/>
            <person name="Liang C."/>
        </authorList>
    </citation>
    <scope>NUCLEOTIDE SEQUENCE [LARGE SCALE GENOMIC DNA]</scope>
    <source>
        <strain evidence="2">cv. G1812</strain>
    </source>
</reference>
<keyword evidence="3" id="KW-1185">Reference proteome</keyword>
<proteinExistence type="predicted"/>
<evidence type="ECO:0000313" key="3">
    <source>
        <dbReference type="Proteomes" id="UP000015106"/>
    </source>
</evidence>
<protein>
    <submittedName>
        <fullName evidence="2">Uncharacterized protein</fullName>
    </submittedName>
</protein>
<dbReference type="Gramene" id="TuG1812G0300001178.01.T01">
    <property type="protein sequence ID" value="TuG1812G0300001178.01.T01.cds318711"/>
    <property type="gene ID" value="TuG1812G0300001178.01"/>
</dbReference>